<evidence type="ECO:0008006" key="4">
    <source>
        <dbReference type="Google" id="ProtNLM"/>
    </source>
</evidence>
<comment type="caution">
    <text evidence="2">The sequence shown here is derived from an EMBL/GenBank/DDBJ whole genome shotgun (WGS) entry which is preliminary data.</text>
</comment>
<proteinExistence type="predicted"/>
<feature type="signal peptide" evidence="1">
    <location>
        <begin position="1"/>
        <end position="23"/>
    </location>
</feature>
<keyword evidence="3" id="KW-1185">Reference proteome</keyword>
<dbReference type="AlphaFoldDB" id="A0A845MJK8"/>
<dbReference type="Proteomes" id="UP000445696">
    <property type="component" value="Unassembled WGS sequence"/>
</dbReference>
<gene>
    <name evidence="2" type="ORF">GQF03_14825</name>
</gene>
<organism evidence="2 3">
    <name type="scientific">Sneathiella chungangensis</name>
    <dbReference type="NCBI Taxonomy" id="1418234"/>
    <lineage>
        <taxon>Bacteria</taxon>
        <taxon>Pseudomonadati</taxon>
        <taxon>Pseudomonadota</taxon>
        <taxon>Alphaproteobacteria</taxon>
        <taxon>Sneathiellales</taxon>
        <taxon>Sneathiellaceae</taxon>
        <taxon>Sneathiella</taxon>
    </lineage>
</organism>
<reference evidence="2 3" key="1">
    <citation type="journal article" date="2014" name="Int. J. Syst. Evol. Microbiol.">
        <title>Sneathiella chungangensis sp. nov., isolated from a marine sand, and emended description of the genus Sneathiella.</title>
        <authorList>
            <person name="Siamphan C."/>
            <person name="Kim H."/>
            <person name="Lee J.S."/>
            <person name="Kim W."/>
        </authorList>
    </citation>
    <scope>NUCLEOTIDE SEQUENCE [LARGE SCALE GENOMIC DNA]</scope>
    <source>
        <strain evidence="2 3">KCTC 32476</strain>
    </source>
</reference>
<accession>A0A845MJK8</accession>
<feature type="chain" id="PRO_5032911236" description="Lipoprotein" evidence="1">
    <location>
        <begin position="24"/>
        <end position="125"/>
    </location>
</feature>
<evidence type="ECO:0000313" key="3">
    <source>
        <dbReference type="Proteomes" id="UP000445696"/>
    </source>
</evidence>
<protein>
    <recommendedName>
        <fullName evidence="4">Lipoprotein</fullName>
    </recommendedName>
</protein>
<sequence length="125" mass="13730">MSNMRRLKIILMVSIAVSTAGCSSDVFKTVDKKVAGVFGDSCSFANLSKGDDFCPTKKEIFVQPPLYCYKTLGSVNCYSEENPYITERSERVRKVPALASSGVENISVEEFERLQASQVGTQAND</sequence>
<dbReference type="OrthoDB" id="7362049at2"/>
<dbReference type="PROSITE" id="PS51257">
    <property type="entry name" value="PROKAR_LIPOPROTEIN"/>
    <property type="match status" value="1"/>
</dbReference>
<evidence type="ECO:0000313" key="2">
    <source>
        <dbReference type="EMBL" id="MZR23610.1"/>
    </source>
</evidence>
<dbReference type="RefSeq" id="WP_161340064.1">
    <property type="nucleotide sequence ID" value="NZ_JBHSDG010000003.1"/>
</dbReference>
<dbReference type="EMBL" id="WTVA01000015">
    <property type="protein sequence ID" value="MZR23610.1"/>
    <property type="molecule type" value="Genomic_DNA"/>
</dbReference>
<keyword evidence="1" id="KW-0732">Signal</keyword>
<name>A0A845MJK8_9PROT</name>
<evidence type="ECO:0000256" key="1">
    <source>
        <dbReference type="SAM" id="SignalP"/>
    </source>
</evidence>